<dbReference type="EMBL" id="CP020772">
    <property type="protein sequence ID" value="ARI76640.1"/>
    <property type="molecule type" value="Genomic_DNA"/>
</dbReference>
<evidence type="ECO:0000256" key="6">
    <source>
        <dbReference type="ARBA" id="ARBA00022643"/>
    </source>
</evidence>
<accession>A0A1W5ZTK4</accession>
<dbReference type="Pfam" id="PF00258">
    <property type="entry name" value="Flavodoxin_1"/>
    <property type="match status" value="1"/>
</dbReference>
<evidence type="ECO:0000259" key="9">
    <source>
        <dbReference type="PROSITE" id="PS50902"/>
    </source>
</evidence>
<dbReference type="RefSeq" id="WP_085029118.1">
    <property type="nucleotide sequence ID" value="NZ_CP020772.1"/>
</dbReference>
<dbReference type="InterPro" id="IPR010087">
    <property type="entry name" value="Flav_short"/>
</dbReference>
<keyword evidence="4 8" id="KW-0813">Transport</keyword>
<feature type="domain" description="Flavodoxin-like" evidence="9">
    <location>
        <begin position="4"/>
        <end position="144"/>
    </location>
</feature>
<evidence type="ECO:0000256" key="7">
    <source>
        <dbReference type="ARBA" id="ARBA00022982"/>
    </source>
</evidence>
<comment type="function">
    <text evidence="2 8">Low-potential electron donor to a number of redox enzymes.</text>
</comment>
<name>A0A1W5ZTK4_9BACI</name>
<dbReference type="GO" id="GO:0009055">
    <property type="term" value="F:electron transfer activity"/>
    <property type="evidence" value="ECO:0007669"/>
    <property type="project" value="UniProtKB-UniRule"/>
</dbReference>
<evidence type="ECO:0000313" key="11">
    <source>
        <dbReference type="Proteomes" id="UP000192527"/>
    </source>
</evidence>
<dbReference type="NCBIfam" id="TIGR01753">
    <property type="entry name" value="flav_short"/>
    <property type="match status" value="1"/>
</dbReference>
<dbReference type="PROSITE" id="PS50902">
    <property type="entry name" value="FLAVODOXIN_LIKE"/>
    <property type="match status" value="1"/>
</dbReference>
<evidence type="ECO:0000256" key="4">
    <source>
        <dbReference type="ARBA" id="ARBA00022448"/>
    </source>
</evidence>
<comment type="similarity">
    <text evidence="3 8">Belongs to the flavodoxin family.</text>
</comment>
<dbReference type="InterPro" id="IPR008254">
    <property type="entry name" value="Flavodoxin/NO_synth"/>
</dbReference>
<evidence type="ECO:0000256" key="1">
    <source>
        <dbReference type="ARBA" id="ARBA00001917"/>
    </source>
</evidence>
<evidence type="ECO:0000256" key="5">
    <source>
        <dbReference type="ARBA" id="ARBA00022630"/>
    </source>
</evidence>
<keyword evidence="5 8" id="KW-0285">Flavoprotein</keyword>
<keyword evidence="6 8" id="KW-0288">FMN</keyword>
<evidence type="ECO:0000256" key="2">
    <source>
        <dbReference type="ARBA" id="ARBA00003297"/>
    </source>
</evidence>
<evidence type="ECO:0000256" key="8">
    <source>
        <dbReference type="RuleBase" id="RU367037"/>
    </source>
</evidence>
<dbReference type="OrthoDB" id="9790745at2"/>
<proteinExistence type="inferred from homology"/>
<dbReference type="SUPFAM" id="SSF52218">
    <property type="entry name" value="Flavoproteins"/>
    <property type="match status" value="1"/>
</dbReference>
<dbReference type="PANTHER" id="PTHR42809:SF1">
    <property type="entry name" value="FLAVODOXIN 1"/>
    <property type="match status" value="1"/>
</dbReference>
<dbReference type="GO" id="GO:0010181">
    <property type="term" value="F:FMN binding"/>
    <property type="evidence" value="ECO:0007669"/>
    <property type="project" value="UniProtKB-UniRule"/>
</dbReference>
<dbReference type="STRING" id="402384.HM131_07215"/>
<evidence type="ECO:0000256" key="3">
    <source>
        <dbReference type="ARBA" id="ARBA00005267"/>
    </source>
</evidence>
<dbReference type="Gene3D" id="3.40.50.360">
    <property type="match status" value="1"/>
</dbReference>
<dbReference type="NCBIfam" id="NF005216">
    <property type="entry name" value="PRK06703.1"/>
    <property type="match status" value="1"/>
</dbReference>
<protein>
    <recommendedName>
        <fullName evidence="8">Flavodoxin</fullName>
    </recommendedName>
</protein>
<dbReference type="InterPro" id="IPR029039">
    <property type="entry name" value="Flavoprotein-like_sf"/>
</dbReference>
<comment type="cofactor">
    <cofactor evidence="1 8">
        <name>FMN</name>
        <dbReference type="ChEBI" id="CHEBI:58210"/>
    </cofactor>
</comment>
<reference evidence="10 11" key="1">
    <citation type="submission" date="2017-04" db="EMBL/GenBank/DDBJ databases">
        <title>The whole genome sequencing and assembly of Halobacillus mangrovi strain.</title>
        <authorList>
            <person name="Lee S.-J."/>
            <person name="Park M.-K."/>
            <person name="Kim J.-Y."/>
            <person name="Lee Y.-J."/>
            <person name="Yi H."/>
            <person name="Bahn Y.-S."/>
            <person name="Kim J.F."/>
            <person name="Lee D.-W."/>
        </authorList>
    </citation>
    <scope>NUCLEOTIDE SEQUENCE [LARGE SCALE GENOMIC DNA]</scope>
    <source>
        <strain evidence="10 11">KTB 131</strain>
    </source>
</reference>
<dbReference type="KEGG" id="hmn:HM131_07215"/>
<gene>
    <name evidence="10" type="ORF">HM131_07215</name>
</gene>
<evidence type="ECO:0000313" key="10">
    <source>
        <dbReference type="EMBL" id="ARI76640.1"/>
    </source>
</evidence>
<dbReference type="InterPro" id="IPR050619">
    <property type="entry name" value="Flavodoxin"/>
</dbReference>
<sequence>MAKILIGFVSMSGNTEDIADILQSHLEDKGHTIYMEELDEIDPSYLLEYNGAIIGSYTWNDGDLPYEAEDFYDELEEEDLSGIPVCVFGSGDKAYPKFCEAVNTFEEALVYRGATLIQEGLKIELNPDGEDDHENCKLFGDNISNYLTKVKV</sequence>
<dbReference type="Proteomes" id="UP000192527">
    <property type="component" value="Chromosome"/>
</dbReference>
<keyword evidence="11" id="KW-1185">Reference proteome</keyword>
<dbReference type="GO" id="GO:0016651">
    <property type="term" value="F:oxidoreductase activity, acting on NAD(P)H"/>
    <property type="evidence" value="ECO:0007669"/>
    <property type="project" value="UniProtKB-ARBA"/>
</dbReference>
<dbReference type="PANTHER" id="PTHR42809">
    <property type="entry name" value="FLAVODOXIN 2"/>
    <property type="match status" value="1"/>
</dbReference>
<organism evidence="10 11">
    <name type="scientific">Halobacillus mangrovi</name>
    <dbReference type="NCBI Taxonomy" id="402384"/>
    <lineage>
        <taxon>Bacteria</taxon>
        <taxon>Bacillati</taxon>
        <taxon>Bacillota</taxon>
        <taxon>Bacilli</taxon>
        <taxon>Bacillales</taxon>
        <taxon>Bacillaceae</taxon>
        <taxon>Halobacillus</taxon>
    </lineage>
</organism>
<keyword evidence="7 8" id="KW-0249">Electron transport</keyword>
<dbReference type="AlphaFoldDB" id="A0A1W5ZTK4"/>